<name>A0ACC0WE72_9STRA</name>
<comment type="caution">
    <text evidence="1">The sequence shown here is derived from an EMBL/GenBank/DDBJ whole genome shotgun (WGS) entry which is preliminary data.</text>
</comment>
<evidence type="ECO:0000313" key="1">
    <source>
        <dbReference type="EMBL" id="KAI9916369.1"/>
    </source>
</evidence>
<organism evidence="1 2">
    <name type="scientific">Peronosclerospora sorghi</name>
    <dbReference type="NCBI Taxonomy" id="230839"/>
    <lineage>
        <taxon>Eukaryota</taxon>
        <taxon>Sar</taxon>
        <taxon>Stramenopiles</taxon>
        <taxon>Oomycota</taxon>
        <taxon>Peronosporomycetes</taxon>
        <taxon>Peronosporales</taxon>
        <taxon>Peronosporaceae</taxon>
        <taxon>Peronosclerospora</taxon>
    </lineage>
</organism>
<proteinExistence type="predicted"/>
<reference evidence="1 2" key="1">
    <citation type="journal article" date="2022" name="bioRxiv">
        <title>The genome of the oomycete Peronosclerospora sorghi, a cosmopolitan pathogen of maize and sorghum, is inflated with dispersed pseudogenes.</title>
        <authorList>
            <person name="Fletcher K."/>
            <person name="Martin F."/>
            <person name="Isakeit T."/>
            <person name="Cavanaugh K."/>
            <person name="Magill C."/>
            <person name="Michelmore R."/>
        </authorList>
    </citation>
    <scope>NUCLEOTIDE SEQUENCE [LARGE SCALE GENOMIC DNA]</scope>
    <source>
        <strain evidence="1">P6</strain>
    </source>
</reference>
<gene>
    <name evidence="1" type="ORF">PsorP6_018018</name>
</gene>
<evidence type="ECO:0000313" key="2">
    <source>
        <dbReference type="Proteomes" id="UP001163321"/>
    </source>
</evidence>
<sequence length="89" mass="9705">MSRTLTIKTQKNAFKELLEIPRLAIRRQALTAGATLPVSGLLALSPPSMKQILDLPEKLLLPTKELEAPSAWQEAPTVTLNMHSLFGAS</sequence>
<protein>
    <submittedName>
        <fullName evidence="1">Uncharacterized protein</fullName>
    </submittedName>
</protein>
<keyword evidence="2" id="KW-1185">Reference proteome</keyword>
<dbReference type="EMBL" id="CM047581">
    <property type="protein sequence ID" value="KAI9916369.1"/>
    <property type="molecule type" value="Genomic_DNA"/>
</dbReference>
<accession>A0ACC0WE72</accession>
<dbReference type="Proteomes" id="UP001163321">
    <property type="component" value="Chromosome 2"/>
</dbReference>